<evidence type="ECO:0000256" key="12">
    <source>
        <dbReference type="ARBA" id="ARBA00022977"/>
    </source>
</evidence>
<evidence type="ECO:0000313" key="18">
    <source>
        <dbReference type="Proteomes" id="UP000283295"/>
    </source>
</evidence>
<feature type="domain" description="Pyridoxamine kinase/Phosphomethylpyrimidine kinase" evidence="16">
    <location>
        <begin position="239"/>
        <end position="482"/>
    </location>
</feature>
<evidence type="ECO:0000256" key="6">
    <source>
        <dbReference type="ARBA" id="ARBA00012963"/>
    </source>
</evidence>
<evidence type="ECO:0000256" key="11">
    <source>
        <dbReference type="ARBA" id="ARBA00022840"/>
    </source>
</evidence>
<dbReference type="PRINTS" id="PR00413">
    <property type="entry name" value="HADHALOGNASE"/>
</dbReference>
<evidence type="ECO:0000256" key="2">
    <source>
        <dbReference type="ARBA" id="ARBA00000565"/>
    </source>
</evidence>
<keyword evidence="8 17" id="KW-0808">Transferase</keyword>
<dbReference type="InterPro" id="IPR006439">
    <property type="entry name" value="HAD-SF_hydro_IA"/>
</dbReference>
<dbReference type="InterPro" id="IPR023214">
    <property type="entry name" value="HAD_sf"/>
</dbReference>
<evidence type="ECO:0000256" key="5">
    <source>
        <dbReference type="ARBA" id="ARBA00012135"/>
    </source>
</evidence>
<reference evidence="17 18" key="1">
    <citation type="submission" date="2018-08" db="EMBL/GenBank/DDBJ databases">
        <title>A genome reference for cultivated species of the human gut microbiota.</title>
        <authorList>
            <person name="Zou Y."/>
            <person name="Xue W."/>
            <person name="Luo G."/>
        </authorList>
    </citation>
    <scope>NUCLEOTIDE SEQUENCE [LARGE SCALE GENOMIC DNA]</scope>
    <source>
        <strain evidence="17 18">AF22-21</strain>
    </source>
</reference>
<dbReference type="GO" id="GO:0009228">
    <property type="term" value="P:thiamine biosynthetic process"/>
    <property type="evidence" value="ECO:0007669"/>
    <property type="project" value="UniProtKB-KW"/>
</dbReference>
<dbReference type="PANTHER" id="PTHR20858">
    <property type="entry name" value="PHOSPHOMETHYLPYRIMIDINE KINASE"/>
    <property type="match status" value="1"/>
</dbReference>
<dbReference type="GO" id="GO:0005829">
    <property type="term" value="C:cytosol"/>
    <property type="evidence" value="ECO:0007669"/>
    <property type="project" value="TreeGrafter"/>
</dbReference>
<dbReference type="GO" id="GO:0008972">
    <property type="term" value="F:phosphomethylpyrimidine kinase activity"/>
    <property type="evidence" value="ECO:0007669"/>
    <property type="project" value="UniProtKB-EC"/>
</dbReference>
<dbReference type="Gene3D" id="3.40.1190.20">
    <property type="match status" value="1"/>
</dbReference>
<keyword evidence="9" id="KW-0547">Nucleotide-binding</keyword>
<dbReference type="CDD" id="cd01169">
    <property type="entry name" value="HMPP_kinase"/>
    <property type="match status" value="1"/>
</dbReference>
<dbReference type="Proteomes" id="UP000283295">
    <property type="component" value="Unassembled WGS sequence"/>
</dbReference>
<evidence type="ECO:0000256" key="7">
    <source>
        <dbReference type="ARBA" id="ARBA00019161"/>
    </source>
</evidence>
<evidence type="ECO:0000256" key="8">
    <source>
        <dbReference type="ARBA" id="ARBA00022679"/>
    </source>
</evidence>
<dbReference type="GO" id="GO:0005524">
    <property type="term" value="F:ATP binding"/>
    <property type="evidence" value="ECO:0007669"/>
    <property type="project" value="UniProtKB-KW"/>
</dbReference>
<dbReference type="EMBL" id="QRVK01000041">
    <property type="protein sequence ID" value="RGS37911.1"/>
    <property type="molecule type" value="Genomic_DNA"/>
</dbReference>
<dbReference type="FunFam" id="3.40.1190.20:FF:000003">
    <property type="entry name" value="Phosphomethylpyrimidine kinase ThiD"/>
    <property type="match status" value="1"/>
</dbReference>
<evidence type="ECO:0000256" key="4">
    <source>
        <dbReference type="ARBA" id="ARBA00009879"/>
    </source>
</evidence>
<dbReference type="EC" id="2.7.4.7" evidence="6"/>
<dbReference type="InterPro" id="IPR029056">
    <property type="entry name" value="Ribokinase-like"/>
</dbReference>
<dbReference type="PANTHER" id="PTHR20858:SF17">
    <property type="entry name" value="HYDROXYMETHYLPYRIMIDINE_PHOSPHOMETHYLPYRIMIDINE KINASE THI20-RELATED"/>
    <property type="match status" value="1"/>
</dbReference>
<dbReference type="SUPFAM" id="SSF53613">
    <property type="entry name" value="Ribokinase-like"/>
    <property type="match status" value="1"/>
</dbReference>
<accession>A0A3R5ZML7</accession>
<organism evidence="17 18">
    <name type="scientific">Coprococcus eutactus</name>
    <dbReference type="NCBI Taxonomy" id="33043"/>
    <lineage>
        <taxon>Bacteria</taxon>
        <taxon>Bacillati</taxon>
        <taxon>Bacillota</taxon>
        <taxon>Clostridia</taxon>
        <taxon>Lachnospirales</taxon>
        <taxon>Lachnospiraceae</taxon>
        <taxon>Coprococcus</taxon>
    </lineage>
</organism>
<dbReference type="CDD" id="cd07505">
    <property type="entry name" value="HAD_BPGM-like"/>
    <property type="match status" value="1"/>
</dbReference>
<evidence type="ECO:0000256" key="10">
    <source>
        <dbReference type="ARBA" id="ARBA00022777"/>
    </source>
</evidence>
<comment type="catalytic activity">
    <reaction evidence="1">
        <text>4-amino-5-hydroxymethyl-2-methylpyrimidine + ATP = 4-amino-2-methyl-5-(phosphooxymethyl)pyrimidine + ADP + H(+)</text>
        <dbReference type="Rhea" id="RHEA:23096"/>
        <dbReference type="ChEBI" id="CHEBI:15378"/>
        <dbReference type="ChEBI" id="CHEBI:16892"/>
        <dbReference type="ChEBI" id="CHEBI:30616"/>
        <dbReference type="ChEBI" id="CHEBI:58354"/>
        <dbReference type="ChEBI" id="CHEBI:456216"/>
        <dbReference type="EC" id="2.7.1.49"/>
    </reaction>
</comment>
<dbReference type="InterPro" id="IPR013749">
    <property type="entry name" value="PM/HMP-P_kinase-1"/>
</dbReference>
<keyword evidence="10 17" id="KW-0418">Kinase</keyword>
<evidence type="ECO:0000313" key="17">
    <source>
        <dbReference type="EMBL" id="RGS37911.1"/>
    </source>
</evidence>
<proteinExistence type="inferred from homology"/>
<dbReference type="SFLD" id="SFLDS00003">
    <property type="entry name" value="Haloacid_Dehalogenase"/>
    <property type="match status" value="1"/>
</dbReference>
<evidence type="ECO:0000259" key="16">
    <source>
        <dbReference type="Pfam" id="PF08543"/>
    </source>
</evidence>
<evidence type="ECO:0000256" key="13">
    <source>
        <dbReference type="ARBA" id="ARBA00037917"/>
    </source>
</evidence>
<sequence length="493" mass="53330">MKKIVISDIKGAIFDMDGVLLDSMPMWDHAGEMYLAGQGIEAEPDLEKVLFTMTMQKGAEYIRDHYGLKLTADEIIDGINETVRDFYANKAVPKNGVLKFLRLLKSHNIPVTVATSTDRCHVEAALSRNGLMEYVDKIFTCSEVGVGKAASPKIYELAAEFMGTKVGESFVFEDAYHAAETAQNAGFTVVGLYDESSRDMQAELKVHCNYYYLGFAELIDELLPDRSQLAPVLTIAGSDSSGGAGIQADLKTMQANGVFGMSAVTALTAQNTTGVTSIMNVTPDILADQIDAVFTDIRPQAVKIGMVSVPELINVIADKLEFYRAENVVLDPVMVATSGAKLISDDAVDVLTGRLFPLAKLITPNIPETETLTGMSIRSMEDMESAARKIYEKYGCSVLVKGGHSINDANDMLFDGENVSWFSGERIENPNTHGTGCTLSSAIASNLAKGYDIEISVQRAKAYISGALAAMLDLGRGSGPLNHGFDIDSRFMI</sequence>
<evidence type="ECO:0000256" key="1">
    <source>
        <dbReference type="ARBA" id="ARBA00000151"/>
    </source>
</evidence>
<evidence type="ECO:0000256" key="3">
    <source>
        <dbReference type="ARBA" id="ARBA00004769"/>
    </source>
</evidence>
<dbReference type="SUPFAM" id="SSF56784">
    <property type="entry name" value="HAD-like"/>
    <property type="match status" value="1"/>
</dbReference>
<evidence type="ECO:0000256" key="9">
    <source>
        <dbReference type="ARBA" id="ARBA00022741"/>
    </source>
</evidence>
<keyword evidence="11" id="KW-0067">ATP-binding</keyword>
<dbReference type="Pfam" id="PF08543">
    <property type="entry name" value="Phos_pyr_kin"/>
    <property type="match status" value="1"/>
</dbReference>
<dbReference type="Pfam" id="PF00702">
    <property type="entry name" value="Hydrolase"/>
    <property type="match status" value="1"/>
</dbReference>
<comment type="caution">
    <text evidence="17">The sequence shown here is derived from an EMBL/GenBank/DDBJ whole genome shotgun (WGS) entry which is preliminary data.</text>
</comment>
<dbReference type="SFLD" id="SFLDG01129">
    <property type="entry name" value="C1.5:_HAD__Beta-PGM__Phosphata"/>
    <property type="match status" value="1"/>
</dbReference>
<dbReference type="Gene3D" id="3.40.50.1000">
    <property type="entry name" value="HAD superfamily/HAD-like"/>
    <property type="match status" value="1"/>
</dbReference>
<dbReference type="InterPro" id="IPR036412">
    <property type="entry name" value="HAD-like_sf"/>
</dbReference>
<gene>
    <name evidence="17" type="primary">thiD</name>
    <name evidence="17" type="ORF">DWX94_12030</name>
</gene>
<dbReference type="Gene3D" id="1.10.150.240">
    <property type="entry name" value="Putative phosphatase, domain 2"/>
    <property type="match status" value="1"/>
</dbReference>
<comment type="pathway">
    <text evidence="3">Cofactor biosynthesis; thiamine diphosphate biosynthesis; 4-amino-2-methyl-5-diphosphomethylpyrimidine from 5-amino-1-(5-phospho-D-ribosyl)imidazole: step 3/3.</text>
</comment>
<comment type="catalytic activity">
    <reaction evidence="2">
        <text>4-amino-2-methyl-5-(phosphooxymethyl)pyrimidine + ATP = 4-amino-2-methyl-5-(diphosphooxymethyl)pyrimidine + ADP</text>
        <dbReference type="Rhea" id="RHEA:19893"/>
        <dbReference type="ChEBI" id="CHEBI:30616"/>
        <dbReference type="ChEBI" id="CHEBI:57841"/>
        <dbReference type="ChEBI" id="CHEBI:58354"/>
        <dbReference type="ChEBI" id="CHEBI:456216"/>
        <dbReference type="EC" id="2.7.4.7"/>
    </reaction>
</comment>
<evidence type="ECO:0000256" key="15">
    <source>
        <dbReference type="ARBA" id="ARBA00043176"/>
    </source>
</evidence>
<evidence type="ECO:0000256" key="14">
    <source>
        <dbReference type="ARBA" id="ARBA00042102"/>
    </source>
</evidence>
<dbReference type="NCBIfam" id="TIGR00097">
    <property type="entry name" value="HMP-P_kinase"/>
    <property type="match status" value="1"/>
</dbReference>
<protein>
    <recommendedName>
        <fullName evidence="7">Hydroxymethylpyrimidine/phosphomethylpyrimidine kinase</fullName>
        <ecNumber evidence="5">2.7.1.49</ecNumber>
        <ecNumber evidence="6">2.7.4.7</ecNumber>
    </recommendedName>
    <alternativeName>
        <fullName evidence="14">Hydroxymethylpyrimidine kinase</fullName>
    </alternativeName>
    <alternativeName>
        <fullName evidence="15">Hydroxymethylpyrimidine phosphate kinase</fullName>
    </alternativeName>
</protein>
<dbReference type="GO" id="GO:0008902">
    <property type="term" value="F:hydroxymethylpyrimidine kinase activity"/>
    <property type="evidence" value="ECO:0007669"/>
    <property type="project" value="UniProtKB-EC"/>
</dbReference>
<dbReference type="AlphaFoldDB" id="A0A3R5ZML7"/>
<keyword evidence="12" id="KW-0784">Thiamine biosynthesis</keyword>
<comment type="pathway">
    <text evidence="13">Cofactor biosynthesis; thiamine diphosphate biosynthesis; 4-amino-2-methyl-5-diphosphomethylpyrimidine from 5-amino-1-(5-phospho-D-ribosyl)imidazole: step 2/3.</text>
</comment>
<comment type="similarity">
    <text evidence="4">Belongs to the ThiD family.</text>
</comment>
<name>A0A3R5ZML7_9FIRM</name>
<dbReference type="InterPro" id="IPR004399">
    <property type="entry name" value="HMP/HMP-P_kinase_dom"/>
</dbReference>
<dbReference type="EC" id="2.7.1.49" evidence="5"/>
<dbReference type="InterPro" id="IPR023198">
    <property type="entry name" value="PGP-like_dom2"/>
</dbReference>
<dbReference type="OrthoDB" id="9810880at2"/>